<dbReference type="RefSeq" id="WP_141598585.1">
    <property type="nucleotide sequence ID" value="NZ_CP091928.1"/>
</dbReference>
<dbReference type="EMBL" id="CP091957">
    <property type="protein sequence ID" value="UOG58340.1"/>
    <property type="molecule type" value="Genomic_DNA"/>
</dbReference>
<gene>
    <name evidence="1" type="ORF">MAL03_11915</name>
</gene>
<organism evidence="1 2">
    <name type="scientific">Leptospira noguchii</name>
    <dbReference type="NCBI Taxonomy" id="28182"/>
    <lineage>
        <taxon>Bacteria</taxon>
        <taxon>Pseudomonadati</taxon>
        <taxon>Spirochaetota</taxon>
        <taxon>Spirochaetia</taxon>
        <taxon>Leptospirales</taxon>
        <taxon>Leptospiraceae</taxon>
        <taxon>Leptospira</taxon>
    </lineage>
</organism>
<evidence type="ECO:0000313" key="1">
    <source>
        <dbReference type="EMBL" id="UOG58340.1"/>
    </source>
</evidence>
<dbReference type="AlphaFoldDB" id="A0A9Q8RNV9"/>
<proteinExistence type="predicted"/>
<name>A0A9Q8RNV9_9LEPT</name>
<evidence type="ECO:0000313" key="2">
    <source>
        <dbReference type="Proteomes" id="UP000829829"/>
    </source>
</evidence>
<accession>A0A9Q8RNV9</accession>
<protein>
    <submittedName>
        <fullName evidence="1">Uncharacterized protein</fullName>
    </submittedName>
</protein>
<dbReference type="Proteomes" id="UP000829829">
    <property type="component" value="Chromosome 1"/>
</dbReference>
<sequence length="77" mass="9464">MKWNKYKRSKFQLKTVCKFLSYNSPLKNEFTIGEIPLLNFNLIMNLNSKFYKKIFLRKLECFTYKSIVSSRFFFREN</sequence>
<reference evidence="1" key="1">
    <citation type="submission" date="2022-02" db="EMBL/GenBank/DDBJ databases">
        <title>The genetically variable rfb locus in Leptospira is a mobile cassette and a molecular signature of serovar identity.</title>
        <authorList>
            <person name="Nieves C."/>
            <person name="Vincent A.T."/>
            <person name="Zarantonelli L."/>
            <person name="Picardeau M."/>
            <person name="Veyrier F.J."/>
            <person name="Buschiazzo A."/>
        </authorList>
    </citation>
    <scope>NUCLEOTIDE SEQUENCE</scope>
    <source>
        <strain evidence="1">IP1512017</strain>
    </source>
</reference>